<evidence type="ECO:0000313" key="19">
    <source>
        <dbReference type="Proteomes" id="UP000313312"/>
    </source>
</evidence>
<keyword evidence="13 14" id="KW-0464">Manganese</keyword>
<comment type="function">
    <text evidence="3 14 16">Endonuclease that specifically degrades the RNA of RNA-DNA hybrids.</text>
</comment>
<keyword evidence="9 14" id="KW-0540">Nuclease</keyword>
<feature type="binding site" evidence="14 15">
    <location>
        <position position="75"/>
    </location>
    <ligand>
        <name>a divalent metal cation</name>
        <dbReference type="ChEBI" id="CHEBI:60240"/>
    </ligand>
</feature>
<evidence type="ECO:0000256" key="7">
    <source>
        <dbReference type="ARBA" id="ARBA00019179"/>
    </source>
</evidence>
<evidence type="ECO:0000256" key="16">
    <source>
        <dbReference type="RuleBase" id="RU003515"/>
    </source>
</evidence>
<feature type="domain" description="RNase H type-2" evidence="17">
    <location>
        <begin position="69"/>
        <end position="254"/>
    </location>
</feature>
<evidence type="ECO:0000256" key="1">
    <source>
        <dbReference type="ARBA" id="ARBA00000077"/>
    </source>
</evidence>
<dbReference type="NCBIfam" id="NF000595">
    <property type="entry name" value="PRK00015.1-3"/>
    <property type="match status" value="1"/>
</dbReference>
<dbReference type="InterPro" id="IPR012337">
    <property type="entry name" value="RNaseH-like_sf"/>
</dbReference>
<dbReference type="Pfam" id="PF01351">
    <property type="entry name" value="RNase_HII"/>
    <property type="match status" value="1"/>
</dbReference>
<proteinExistence type="inferred from homology"/>
<dbReference type="SUPFAM" id="SSF53098">
    <property type="entry name" value="Ribonuclease H-like"/>
    <property type="match status" value="1"/>
</dbReference>
<dbReference type="PROSITE" id="PS51975">
    <property type="entry name" value="RNASE_H_2"/>
    <property type="match status" value="1"/>
</dbReference>
<dbReference type="GO" id="GO:0032299">
    <property type="term" value="C:ribonuclease H2 complex"/>
    <property type="evidence" value="ECO:0007669"/>
    <property type="project" value="TreeGrafter"/>
</dbReference>
<dbReference type="InterPro" id="IPR022898">
    <property type="entry name" value="RNase_HII"/>
</dbReference>
<comment type="cofactor">
    <cofactor evidence="2">
        <name>Mg(2+)</name>
        <dbReference type="ChEBI" id="CHEBI:18420"/>
    </cofactor>
</comment>
<keyword evidence="8 14" id="KW-0963">Cytoplasm</keyword>
<evidence type="ECO:0000256" key="15">
    <source>
        <dbReference type="PROSITE-ProRule" id="PRU01319"/>
    </source>
</evidence>
<evidence type="ECO:0000256" key="13">
    <source>
        <dbReference type="ARBA" id="ARBA00023211"/>
    </source>
</evidence>
<evidence type="ECO:0000256" key="5">
    <source>
        <dbReference type="ARBA" id="ARBA00007383"/>
    </source>
</evidence>
<dbReference type="InterPro" id="IPR001352">
    <property type="entry name" value="RNase_HII/HIII"/>
</dbReference>
<dbReference type="GO" id="GO:0043137">
    <property type="term" value="P:DNA replication, removal of RNA primer"/>
    <property type="evidence" value="ECO:0007669"/>
    <property type="project" value="TreeGrafter"/>
</dbReference>
<dbReference type="CDD" id="cd07182">
    <property type="entry name" value="RNase_HII_bacteria_HII_like"/>
    <property type="match status" value="1"/>
</dbReference>
<gene>
    <name evidence="14" type="primary">rnhB</name>
    <name evidence="18" type="ORF">DID87_01960</name>
</gene>
<protein>
    <recommendedName>
        <fullName evidence="7 14">Ribonuclease HII</fullName>
        <shortName evidence="14">RNase HII</shortName>
        <ecNumber evidence="6 14">3.1.26.4</ecNumber>
    </recommendedName>
</protein>
<dbReference type="HAMAP" id="MF_00052_B">
    <property type="entry name" value="RNase_HII_B"/>
    <property type="match status" value="1"/>
</dbReference>
<comment type="catalytic activity">
    <reaction evidence="1 14 15 16">
        <text>Endonucleolytic cleavage to 5'-phosphomonoester.</text>
        <dbReference type="EC" id="3.1.26.4"/>
    </reaction>
</comment>
<keyword evidence="10 14" id="KW-0479">Metal-binding</keyword>
<dbReference type="GO" id="GO:0004523">
    <property type="term" value="F:RNA-DNA hybrid ribonuclease activity"/>
    <property type="evidence" value="ECO:0007669"/>
    <property type="project" value="UniProtKB-UniRule"/>
</dbReference>
<dbReference type="InterPro" id="IPR036397">
    <property type="entry name" value="RNaseH_sf"/>
</dbReference>
<dbReference type="EMBL" id="QFCR01000003">
    <property type="protein sequence ID" value="TNK90891.1"/>
    <property type="molecule type" value="Genomic_DNA"/>
</dbReference>
<dbReference type="GO" id="GO:0005737">
    <property type="term" value="C:cytoplasm"/>
    <property type="evidence" value="ECO:0007669"/>
    <property type="project" value="UniProtKB-SubCell"/>
</dbReference>
<dbReference type="GO" id="GO:0003723">
    <property type="term" value="F:RNA binding"/>
    <property type="evidence" value="ECO:0007669"/>
    <property type="project" value="UniProtKB-UniRule"/>
</dbReference>
<evidence type="ECO:0000256" key="10">
    <source>
        <dbReference type="ARBA" id="ARBA00022723"/>
    </source>
</evidence>
<name>A0A5C4TK78_FRUSA</name>
<comment type="subcellular location">
    <subcellularLocation>
        <location evidence="4 14">Cytoplasm</location>
    </subcellularLocation>
</comment>
<organism evidence="18 19">
    <name type="scientific">Fructilactobacillus sanfranciscensis</name>
    <name type="common">Lactobacillus sanfranciscensis</name>
    <dbReference type="NCBI Taxonomy" id="1625"/>
    <lineage>
        <taxon>Bacteria</taxon>
        <taxon>Bacillati</taxon>
        <taxon>Bacillota</taxon>
        <taxon>Bacilli</taxon>
        <taxon>Lactobacillales</taxon>
        <taxon>Lactobacillaceae</taxon>
        <taxon>Fructilactobacillus</taxon>
    </lineage>
</organism>
<dbReference type="PANTHER" id="PTHR10954:SF18">
    <property type="entry name" value="RIBONUCLEASE HII"/>
    <property type="match status" value="1"/>
</dbReference>
<accession>A0A5C4TK78</accession>
<keyword evidence="11 14" id="KW-0255">Endonuclease</keyword>
<dbReference type="FunFam" id="3.30.420.10:FF:000006">
    <property type="entry name" value="Ribonuclease HII"/>
    <property type="match status" value="1"/>
</dbReference>
<dbReference type="GO" id="GO:0006298">
    <property type="term" value="P:mismatch repair"/>
    <property type="evidence" value="ECO:0007669"/>
    <property type="project" value="TreeGrafter"/>
</dbReference>
<dbReference type="RefSeq" id="WP_103450528.1">
    <property type="nucleotide sequence ID" value="NZ_CAUOSB010000001.1"/>
</dbReference>
<reference evidence="18 19" key="1">
    <citation type="submission" date="2018-05" db="EMBL/GenBank/DDBJ databases">
        <title>Lactobacillus sanfranciscensis Ah4 draft denome sequence.</title>
        <authorList>
            <person name="Zhang G."/>
        </authorList>
    </citation>
    <scope>NUCLEOTIDE SEQUENCE [LARGE SCALE GENOMIC DNA]</scope>
    <source>
        <strain evidence="18 19">Ah4</strain>
    </source>
</reference>
<feature type="binding site" evidence="14 15">
    <location>
        <position position="167"/>
    </location>
    <ligand>
        <name>a divalent metal cation</name>
        <dbReference type="ChEBI" id="CHEBI:60240"/>
    </ligand>
</feature>
<evidence type="ECO:0000256" key="2">
    <source>
        <dbReference type="ARBA" id="ARBA00001946"/>
    </source>
</evidence>
<evidence type="ECO:0000313" key="18">
    <source>
        <dbReference type="EMBL" id="TNK90891.1"/>
    </source>
</evidence>
<evidence type="ECO:0000256" key="14">
    <source>
        <dbReference type="HAMAP-Rule" id="MF_00052"/>
    </source>
</evidence>
<comment type="caution">
    <text evidence="18">The sequence shown here is derived from an EMBL/GenBank/DDBJ whole genome shotgun (WGS) entry which is preliminary data.</text>
</comment>
<dbReference type="Proteomes" id="UP000313312">
    <property type="component" value="Unassembled WGS sequence"/>
</dbReference>
<evidence type="ECO:0000259" key="17">
    <source>
        <dbReference type="PROSITE" id="PS51975"/>
    </source>
</evidence>
<dbReference type="AlphaFoldDB" id="A0A5C4TK78"/>
<comment type="similarity">
    <text evidence="5 14 16">Belongs to the RNase HII family.</text>
</comment>
<dbReference type="Gene3D" id="3.30.420.10">
    <property type="entry name" value="Ribonuclease H-like superfamily/Ribonuclease H"/>
    <property type="match status" value="1"/>
</dbReference>
<dbReference type="NCBIfam" id="NF000594">
    <property type="entry name" value="PRK00015.1-1"/>
    <property type="match status" value="1"/>
</dbReference>
<dbReference type="GO" id="GO:0030145">
    <property type="term" value="F:manganese ion binding"/>
    <property type="evidence" value="ECO:0007669"/>
    <property type="project" value="UniProtKB-UniRule"/>
</dbReference>
<evidence type="ECO:0000256" key="6">
    <source>
        <dbReference type="ARBA" id="ARBA00012180"/>
    </source>
</evidence>
<evidence type="ECO:0000256" key="11">
    <source>
        <dbReference type="ARBA" id="ARBA00022759"/>
    </source>
</evidence>
<dbReference type="EC" id="3.1.26.4" evidence="6 14"/>
<dbReference type="PANTHER" id="PTHR10954">
    <property type="entry name" value="RIBONUCLEASE H2 SUBUNIT A"/>
    <property type="match status" value="1"/>
</dbReference>
<evidence type="ECO:0000256" key="3">
    <source>
        <dbReference type="ARBA" id="ARBA00004065"/>
    </source>
</evidence>
<sequence length="254" mass="28928">MNIKEIKESFMRVRETQDPLFSLYKDDKRKGVQNIIKQTQSRIARQQKAENDFEKRFEIETNFWSQGINLIAGIDEVGRGPLAGPVVAAAVILPHDFKILEVNDSKKLTDQKRRELVEIIKEQAISYAYAVIDNHVIDEVNIYQATRIAMKQAVESLDVKPQQLLIDAMDIDLDIPQLKIIKGDAKSNSIAAASILAKVTRDDLMIKYHKQYPEYDFCNNDGYGTPKHLAALETYGVTPIHRKTFAPVKDLTQK</sequence>
<evidence type="ECO:0000256" key="12">
    <source>
        <dbReference type="ARBA" id="ARBA00022801"/>
    </source>
</evidence>
<evidence type="ECO:0000256" key="8">
    <source>
        <dbReference type="ARBA" id="ARBA00022490"/>
    </source>
</evidence>
<dbReference type="InterPro" id="IPR024567">
    <property type="entry name" value="RNase_HII/HIII_dom"/>
</dbReference>
<keyword evidence="12 14" id="KW-0378">Hydrolase</keyword>
<comment type="cofactor">
    <cofactor evidence="14 15">
        <name>Mn(2+)</name>
        <dbReference type="ChEBI" id="CHEBI:29035"/>
    </cofactor>
    <cofactor evidence="14 15">
        <name>Mg(2+)</name>
        <dbReference type="ChEBI" id="CHEBI:18420"/>
    </cofactor>
    <text evidence="14 15">Manganese or magnesium. Binds 1 divalent metal ion per monomer in the absence of substrate. May bind a second metal ion after substrate binding.</text>
</comment>
<feature type="binding site" evidence="14 15">
    <location>
        <position position="76"/>
    </location>
    <ligand>
        <name>a divalent metal cation</name>
        <dbReference type="ChEBI" id="CHEBI:60240"/>
    </ligand>
</feature>
<evidence type="ECO:0000256" key="4">
    <source>
        <dbReference type="ARBA" id="ARBA00004496"/>
    </source>
</evidence>
<evidence type="ECO:0000256" key="9">
    <source>
        <dbReference type="ARBA" id="ARBA00022722"/>
    </source>
</evidence>